<evidence type="ECO:0000313" key="1">
    <source>
        <dbReference type="EMBL" id="TGA99988.1"/>
    </source>
</evidence>
<dbReference type="OrthoDB" id="2882895at2"/>
<dbReference type="Pfam" id="PF05402">
    <property type="entry name" value="PqqD"/>
    <property type="match status" value="1"/>
</dbReference>
<dbReference type="Proteomes" id="UP000298347">
    <property type="component" value="Unassembled WGS sequence"/>
</dbReference>
<organism evidence="1 2">
    <name type="scientific">Sporolactobacillus shoreae</name>
    <dbReference type="NCBI Taxonomy" id="1465501"/>
    <lineage>
        <taxon>Bacteria</taxon>
        <taxon>Bacillati</taxon>
        <taxon>Bacillota</taxon>
        <taxon>Bacilli</taxon>
        <taxon>Bacillales</taxon>
        <taxon>Sporolactobacillaceae</taxon>
        <taxon>Sporolactobacillus</taxon>
    </lineage>
</organism>
<comment type="caution">
    <text evidence="1">The sequence shown here is derived from an EMBL/GenBank/DDBJ whole genome shotgun (WGS) entry which is preliminary data.</text>
</comment>
<sequence>MWSVLNSRQGDEFMEAYYIKKKNCETVQVDDEDNIMIINLDDSTVTNLNRAGGKCWSLLNEKQSADTLAHSLLRGEESPSSEQEDINHLRAYIQSFLDQMVDCGLVRNA</sequence>
<proteinExistence type="predicted"/>
<dbReference type="AlphaFoldDB" id="A0A4Z0GUP8"/>
<dbReference type="EMBL" id="SRJD01000002">
    <property type="protein sequence ID" value="TGA99988.1"/>
    <property type="molecule type" value="Genomic_DNA"/>
</dbReference>
<dbReference type="InterPro" id="IPR008792">
    <property type="entry name" value="PQQD"/>
</dbReference>
<protein>
    <submittedName>
        <fullName evidence="1">PqqD family protein</fullName>
    </submittedName>
</protein>
<accession>A0A4Z0GUP8</accession>
<gene>
    <name evidence="1" type="ORF">E4665_03300</name>
</gene>
<reference evidence="1 2" key="1">
    <citation type="journal article" date="2015" name="Int. J. Syst. Evol. Microbiol.">
        <title>Sporolactobacillus shoreae sp. nov. and Sporolactobacillus spathodeae sp. nov., two spore-forming lactic acid bacteria isolated from tree barks in Thailand.</title>
        <authorList>
            <person name="Thamacharoensuk T."/>
            <person name="Kitahara M."/>
            <person name="Ohkuma M."/>
            <person name="Thongchul N."/>
            <person name="Tanasupawat S."/>
        </authorList>
    </citation>
    <scope>NUCLEOTIDE SEQUENCE [LARGE SCALE GENOMIC DNA]</scope>
    <source>
        <strain evidence="1 2">BK92</strain>
    </source>
</reference>
<evidence type="ECO:0000313" key="2">
    <source>
        <dbReference type="Proteomes" id="UP000298347"/>
    </source>
</evidence>
<name>A0A4Z0GUP8_9BACL</name>
<keyword evidence="2" id="KW-1185">Reference proteome</keyword>